<proteinExistence type="predicted"/>
<feature type="compositionally biased region" description="Low complexity" evidence="5">
    <location>
        <begin position="82"/>
        <end position="94"/>
    </location>
</feature>
<dbReference type="InterPro" id="IPR005351">
    <property type="entry name" value="ASTER"/>
</dbReference>
<comment type="caution">
    <text evidence="7">The sequence shown here is derived from an EMBL/GenBank/DDBJ whole genome shotgun (WGS) entry which is preliminary data.</text>
</comment>
<evidence type="ECO:0000256" key="5">
    <source>
        <dbReference type="SAM" id="MobiDB-lite"/>
    </source>
</evidence>
<dbReference type="RefSeq" id="XP_051363354.1">
    <property type="nucleotide sequence ID" value="XM_051505323.1"/>
</dbReference>
<dbReference type="GO" id="GO:0005789">
    <property type="term" value="C:endoplasmic reticulum membrane"/>
    <property type="evidence" value="ECO:0007669"/>
    <property type="project" value="InterPro"/>
</dbReference>
<keyword evidence="8" id="KW-1185">Reference proteome</keyword>
<keyword evidence="2 6" id="KW-0812">Transmembrane</keyword>
<feature type="compositionally biased region" description="Low complexity" evidence="5">
    <location>
        <begin position="44"/>
        <end position="55"/>
    </location>
</feature>
<dbReference type="PANTHER" id="PTHR42345">
    <property type="entry name" value="TPR_REGION DOMAIN-CONTAINING PROTEIN"/>
    <property type="match status" value="1"/>
</dbReference>
<accession>A0A9P9Y3L2</accession>
<dbReference type="GeneID" id="75827874"/>
<organism evidence="7 8">
    <name type="scientific">Emericellopsis cladophorae</name>
    <dbReference type="NCBI Taxonomy" id="2686198"/>
    <lineage>
        <taxon>Eukaryota</taxon>
        <taxon>Fungi</taxon>
        <taxon>Dikarya</taxon>
        <taxon>Ascomycota</taxon>
        <taxon>Pezizomycotina</taxon>
        <taxon>Sordariomycetes</taxon>
        <taxon>Hypocreomycetidae</taxon>
        <taxon>Hypocreales</taxon>
        <taxon>Bionectriaceae</taxon>
        <taxon>Emericellopsis</taxon>
    </lineage>
</organism>
<dbReference type="Pfam" id="PF03669">
    <property type="entry name" value="ASTER"/>
    <property type="match status" value="1"/>
</dbReference>
<evidence type="ECO:0000313" key="8">
    <source>
        <dbReference type="Proteomes" id="UP001055219"/>
    </source>
</evidence>
<comment type="subcellular location">
    <subcellularLocation>
        <location evidence="1">Membrane</location>
    </subcellularLocation>
</comment>
<feature type="region of interest" description="Disordered" evidence="5">
    <location>
        <begin position="26"/>
        <end position="115"/>
    </location>
</feature>
<feature type="compositionally biased region" description="Polar residues" evidence="5">
    <location>
        <begin position="100"/>
        <end position="112"/>
    </location>
</feature>
<evidence type="ECO:0000256" key="2">
    <source>
        <dbReference type="ARBA" id="ARBA00022692"/>
    </source>
</evidence>
<evidence type="ECO:0000313" key="7">
    <source>
        <dbReference type="EMBL" id="KAI6782498.1"/>
    </source>
</evidence>
<reference evidence="7" key="2">
    <citation type="submission" date="2022-07" db="EMBL/GenBank/DDBJ databases">
        <authorList>
            <person name="Goncalves M.F.M."/>
            <person name="Hilario S."/>
            <person name="Van De Peer Y."/>
            <person name="Esteves A.C."/>
            <person name="Alves A."/>
        </authorList>
    </citation>
    <scope>NUCLEOTIDE SEQUENCE</scope>
    <source>
        <strain evidence="7">MUM 19.33</strain>
    </source>
</reference>
<feature type="transmembrane region" description="Helical" evidence="6">
    <location>
        <begin position="1117"/>
        <end position="1137"/>
    </location>
</feature>
<evidence type="ECO:0000256" key="1">
    <source>
        <dbReference type="ARBA" id="ARBA00004370"/>
    </source>
</evidence>
<evidence type="ECO:0000256" key="3">
    <source>
        <dbReference type="ARBA" id="ARBA00022989"/>
    </source>
</evidence>
<dbReference type="Proteomes" id="UP001055219">
    <property type="component" value="Unassembled WGS sequence"/>
</dbReference>
<evidence type="ECO:0000256" key="6">
    <source>
        <dbReference type="SAM" id="Phobius"/>
    </source>
</evidence>
<dbReference type="EMBL" id="JAGIXG020000013">
    <property type="protein sequence ID" value="KAI6782498.1"/>
    <property type="molecule type" value="Genomic_DNA"/>
</dbReference>
<gene>
    <name evidence="7" type="ORF">J7T54_001355</name>
</gene>
<feature type="compositionally biased region" description="Polar residues" evidence="5">
    <location>
        <begin position="26"/>
        <end position="36"/>
    </location>
</feature>
<name>A0A9P9Y3L2_9HYPO</name>
<dbReference type="PANTHER" id="PTHR42345:SF2">
    <property type="entry name" value="HELICASE-LIKE PROTEIN"/>
    <property type="match status" value="1"/>
</dbReference>
<protein>
    <submittedName>
        <fullName evidence="7">Uncharacterized protein</fullName>
    </submittedName>
</protein>
<dbReference type="OrthoDB" id="5420387at2759"/>
<keyword evidence="3 6" id="KW-1133">Transmembrane helix</keyword>
<sequence length="1143" mass="125768">MLGRLSRKPGFKASIVLDRTTGSIIKTTGDLSALRTSKSRDEATAASFSNEAPAAEESESKGIEDFAAMTPTSTAPPPPSSYSPNNPLPTLSPSGEVIDTPSSSPVDDTASNALPIGAVIRPDGTMATTLDENDIEKLFSGAPQFYCRTESYFPGAPHPSVAFPFDEEVEIRDLTDHVQIEDKAWSGVTAWPHLTRDLNHDAAARKSAESRTKAHFHVRCRERPNMLSMQGLEKGTMGFQAALELPVGDSLEEEQFGFESVGTKAKVIVDARARMLAHSGWLRRLPEPEIMHRLERNGEIYRNNDMRKRPSVETYNDLFQSFMRPSATPLDKRDHYSLINQINALVKCLATANVWIDLSRVEWRIRLGQVLWGQSGGDELDDATDIQDAASASERAEEKYWLLMQVLVSTELLIRLDAITEGEVNGVEYFRPVDGLYFERQANQSVKWSILLARSWLDNIELVKQEAGPGEQVDPLKQNGGWLASLVSKMTLKHSDESLKPGYHYTTKGRNGHRQVDGLTHFARKLHWPGIDAYESRISVNAENTGDLTPTTMGTPGTLHSIATTGSSYFGAWDVTSHHGQQHHAQKVQAQRRKMAAALHASGWLSKSYIFALMLPGEALSHFLMSTLLENDQEAMGTLGSFANLCGGFVYRGKSFWSTSCIVGRVLAAGVGAAECMGWISTDIVPDSTSDGWLNIEAEDVPDDLQRLGKKARIWGKKRIERDSYILGDADESNLEPGDFTMPHENNYEQRPAAAAIELRSFKLLRSVEAVHPSPLSEFTGTPLTESTAAPDLPSYPAKLIFSVSIGGGRSEDFTFPLTYDISFVTAHPCSPSRKVRFVKSPSSPTIQQIDVSGKNMLGGASRSVYRAGHPLHKSYHYSVVHISELIKKRGHPLIDFLGPSPQKNPKANDNRVLVIDCITNYAEPPPPSPVVTRVESGGSASLPSFGRRGSLPDKMHLECRRRQFGSDMEILVRALCAQMGWNALISRRKRGCLACTIREACALGWRVISPDFESPSIFAPLSPTPLQLYSPDRFRSLAATDTMAPTKDLRREDLIIPYQEPKASGEADVSSSMASTLPMAAMFMRNKVIGWVAVVVAIQNWLGESSSQKKNAAMPGYLSVLMSLGALMTSYMHLVIPQPGQK</sequence>
<reference evidence="7" key="1">
    <citation type="journal article" date="2021" name="J Fungi (Basel)">
        <title>Genomic and Metabolomic Analyses of the Marine Fungus Emericellopsis cladophorae: Insights into Saltwater Adaptability Mechanisms and Its Biosynthetic Potential.</title>
        <authorList>
            <person name="Goncalves M.F.M."/>
            <person name="Hilario S."/>
            <person name="Van de Peer Y."/>
            <person name="Esteves A.C."/>
            <person name="Alves A."/>
        </authorList>
    </citation>
    <scope>NUCLEOTIDE SEQUENCE</scope>
    <source>
        <strain evidence="7">MUM 19.33</strain>
    </source>
</reference>
<dbReference type="GO" id="GO:0044183">
    <property type="term" value="F:protein folding chaperone"/>
    <property type="evidence" value="ECO:0007669"/>
    <property type="project" value="InterPro"/>
</dbReference>
<feature type="transmembrane region" description="Helical" evidence="6">
    <location>
        <begin position="1089"/>
        <end position="1105"/>
    </location>
</feature>
<dbReference type="AlphaFoldDB" id="A0A9P9Y3L2"/>
<keyword evidence="4 6" id="KW-0472">Membrane</keyword>
<evidence type="ECO:0000256" key="4">
    <source>
        <dbReference type="ARBA" id="ARBA00023136"/>
    </source>
</evidence>
<dbReference type="GO" id="GO:0045048">
    <property type="term" value="P:protein insertion into ER membrane"/>
    <property type="evidence" value="ECO:0007669"/>
    <property type="project" value="InterPro"/>
</dbReference>